<dbReference type="Proteomes" id="UP000030816">
    <property type="component" value="Unassembled WGS sequence"/>
</dbReference>
<dbReference type="RefSeq" id="XP_040682553.1">
    <property type="nucleotide sequence ID" value="XM_040819288.1"/>
</dbReference>
<feature type="compositionally biased region" description="Basic and acidic residues" evidence="1">
    <location>
        <begin position="428"/>
        <end position="438"/>
    </location>
</feature>
<feature type="compositionally biased region" description="Low complexity" evidence="1">
    <location>
        <begin position="326"/>
        <end position="337"/>
    </location>
</feature>
<keyword evidence="4" id="KW-1185">Reference proteome</keyword>
<keyword evidence="2" id="KW-0472">Membrane</keyword>
<feature type="compositionally biased region" description="Basic and acidic residues" evidence="1">
    <location>
        <begin position="310"/>
        <end position="322"/>
    </location>
</feature>
<organism evidence="3 4">
    <name type="scientific">Metarhizium album (strain ARSEF 1941)</name>
    <dbReference type="NCBI Taxonomy" id="1081103"/>
    <lineage>
        <taxon>Eukaryota</taxon>
        <taxon>Fungi</taxon>
        <taxon>Dikarya</taxon>
        <taxon>Ascomycota</taxon>
        <taxon>Pezizomycotina</taxon>
        <taxon>Sordariomycetes</taxon>
        <taxon>Hypocreomycetidae</taxon>
        <taxon>Hypocreales</taxon>
        <taxon>Clavicipitaceae</taxon>
        <taxon>Metarhizium</taxon>
    </lineage>
</organism>
<protein>
    <submittedName>
        <fullName evidence="3">Uncharacterized protein</fullName>
    </submittedName>
</protein>
<feature type="region of interest" description="Disordered" evidence="1">
    <location>
        <begin position="378"/>
        <end position="438"/>
    </location>
</feature>
<dbReference type="HOGENOM" id="CLU_664072_0_0_1"/>
<feature type="transmembrane region" description="Helical" evidence="2">
    <location>
        <begin position="264"/>
        <end position="285"/>
    </location>
</feature>
<evidence type="ECO:0000313" key="4">
    <source>
        <dbReference type="Proteomes" id="UP000030816"/>
    </source>
</evidence>
<name>A0A0B2X6U8_METAS</name>
<evidence type="ECO:0000313" key="3">
    <source>
        <dbReference type="EMBL" id="KHO01488.1"/>
    </source>
</evidence>
<proteinExistence type="predicted"/>
<evidence type="ECO:0000256" key="2">
    <source>
        <dbReference type="SAM" id="Phobius"/>
    </source>
</evidence>
<reference evidence="3 4" key="1">
    <citation type="journal article" date="2014" name="Proc. Natl. Acad. Sci. U.S.A.">
        <title>Trajectory and genomic determinants of fungal-pathogen speciation and host adaptation.</title>
        <authorList>
            <person name="Hu X."/>
            <person name="Xiao G."/>
            <person name="Zheng P."/>
            <person name="Shang Y."/>
            <person name="Su Y."/>
            <person name="Zhang X."/>
            <person name="Liu X."/>
            <person name="Zhan S."/>
            <person name="St Leger R.J."/>
            <person name="Wang C."/>
        </authorList>
    </citation>
    <scope>NUCLEOTIDE SEQUENCE [LARGE SCALE GENOMIC DNA]</scope>
    <source>
        <strain evidence="3 4">ARSEF 1941</strain>
    </source>
</reference>
<dbReference type="GeneID" id="63734944"/>
<dbReference type="AlphaFoldDB" id="A0A0B2X6U8"/>
<dbReference type="EMBL" id="AZHE01000001">
    <property type="protein sequence ID" value="KHO01488.1"/>
    <property type="molecule type" value="Genomic_DNA"/>
</dbReference>
<accession>A0A0B2X6U8</accession>
<dbReference type="OrthoDB" id="4891185at2759"/>
<keyword evidence="2" id="KW-1133">Transmembrane helix</keyword>
<evidence type="ECO:0000256" key="1">
    <source>
        <dbReference type="SAM" id="MobiDB-lite"/>
    </source>
</evidence>
<sequence>MNIAREIEVPNPTSAKLPALTVNLGALTTTFAPPRNCASMTLANYAHRVDPSASQVTTLLEYDRGLECSQTDRFTPAGMELKTTCFPERWAPAFNNIREPGPNAVWPVYSPGLLCPSGYATECTMVYSQPGAPTETRKAVVEPNTLTLTTWSVLAAGEVGYGCCPSGFRCYGPYTCVSIPSTSETLTVDMSEGCRTAADRIRTTTTQVVSSDIFAFVYAPQVVLIQRPNSTNADVNATAAATSSPSDTPGAAAAQSGLSTAAKAAVGAAVPLVAIILALAVYVFYRRRNRIKNEAEAAAAAAAAASEQDDGSRPPGMDKPELDATPSPFGLSLSPGSELDGTSRPSPGADFDIAGRRVSELPGSAAAGALGTMCELPGDELFAQSSTQPRETETGGHVAADQEGESGRGLSAQGPSAPSDQDAENEDAEKSSLLDNRE</sequence>
<comment type="caution">
    <text evidence="3">The sequence shown here is derived from an EMBL/GenBank/DDBJ whole genome shotgun (WGS) entry which is preliminary data.</text>
</comment>
<feature type="region of interest" description="Disordered" evidence="1">
    <location>
        <begin position="302"/>
        <end position="353"/>
    </location>
</feature>
<keyword evidence="2" id="KW-0812">Transmembrane</keyword>
<gene>
    <name evidence="3" type="ORF">MAM_00489</name>
</gene>